<dbReference type="OrthoDB" id="57532at2"/>
<keyword evidence="11" id="KW-1185">Reference proteome</keyword>
<dbReference type="Pfam" id="PF14508">
    <property type="entry name" value="GH97_N"/>
    <property type="match status" value="1"/>
</dbReference>
<dbReference type="InterPro" id="IPR014718">
    <property type="entry name" value="GH-type_carb-bd"/>
</dbReference>
<dbReference type="InterPro" id="IPR013780">
    <property type="entry name" value="Glyco_hydro_b"/>
</dbReference>
<comment type="cofactor">
    <cofactor evidence="1">
        <name>Ca(2+)</name>
        <dbReference type="ChEBI" id="CHEBI:29108"/>
    </cofactor>
</comment>
<evidence type="ECO:0000313" key="11">
    <source>
        <dbReference type="Proteomes" id="UP000295741"/>
    </source>
</evidence>
<evidence type="ECO:0000256" key="1">
    <source>
        <dbReference type="ARBA" id="ARBA00001913"/>
    </source>
</evidence>
<dbReference type="Gene3D" id="2.70.98.10">
    <property type="match status" value="1"/>
</dbReference>
<dbReference type="Gene3D" id="3.20.20.70">
    <property type="entry name" value="Aldolase class I"/>
    <property type="match status" value="1"/>
</dbReference>
<evidence type="ECO:0000256" key="4">
    <source>
        <dbReference type="ARBA" id="ARBA00022837"/>
    </source>
</evidence>
<evidence type="ECO:0000259" key="8">
    <source>
        <dbReference type="Pfam" id="PF14508"/>
    </source>
</evidence>
<evidence type="ECO:0000256" key="5">
    <source>
        <dbReference type="ARBA" id="ARBA00023295"/>
    </source>
</evidence>
<sequence>MKKTASLLLLLCLFFICKAQQKEIRIQSPDKKIEVTCTIGTSVVYAIFYNGEQVMQSSKLGLVRNDENFVENIRFVSASKPVEVRDRYSILTGKKKNISYKANRRVVKLLSAGGKKMNINFQVSDDGVAFQYEFPDKDSTVKKITSEATSFHFFKETKAWLQPKTEAQTGFEHTNPSYEAHYMMDIPVGTPAPGKNGWVYPALFRYNNTWLLLTEAGLGRTYCGTALQQNAPDNNYGINFPQAPEVFTNGIPTRDPESSLPWKTPWRIIVVGNLKTISESTLGTDLAFPAKKMDMSFIKPGKASWSWIIKKDDSTVFKVQKKYIDFAADMKWQYCLMDAMWDRLIGYDSAAILAKYAKEKNVGLLVWYNSAGSWNTVKFTPKDKLLTHESRVKEFALLQKMGIKGIKVDFFSGDGQSMINYYQDILEDAASYQLLVNFHGATLPRGLHRTYPNLMTAEAVQGYEMITFNQRDANLYPSHAVMCALVRNAFDPMDFTPMNLYRIPRIKKVTTAAFELATSVLFLSGIQHYAESPEGMQHVSTEVKNFLRALPDSWDDVKFVDGYPGKYYVVARRAGNKWYVAGINGESTPKEITLDLSFIKDRKGMMIGSGDSDQTEPSFTWSKKELATGKLTVSVKANDGFIIVVE</sequence>
<dbReference type="GO" id="GO:0030246">
    <property type="term" value="F:carbohydrate binding"/>
    <property type="evidence" value="ECO:0007669"/>
    <property type="project" value="InterPro"/>
</dbReference>
<dbReference type="EMBL" id="SNWP01000011">
    <property type="protein sequence ID" value="TDO26260.1"/>
    <property type="molecule type" value="Genomic_DNA"/>
</dbReference>
<comment type="subunit">
    <text evidence="2">Monomer.</text>
</comment>
<comment type="caution">
    <text evidence="10">The sequence shown here is derived from an EMBL/GenBank/DDBJ whole genome shotgun (WGS) entry which is preliminary data.</text>
</comment>
<evidence type="ECO:0000256" key="3">
    <source>
        <dbReference type="ARBA" id="ARBA00022801"/>
    </source>
</evidence>
<dbReference type="Gene3D" id="2.60.40.1180">
    <property type="entry name" value="Golgi alpha-mannosidase II"/>
    <property type="match status" value="1"/>
</dbReference>
<evidence type="ECO:0000256" key="2">
    <source>
        <dbReference type="ARBA" id="ARBA00011245"/>
    </source>
</evidence>
<feature type="domain" description="Glycosyl-hydrolase 97 N-terminal" evidence="8">
    <location>
        <begin position="26"/>
        <end position="289"/>
    </location>
</feature>
<dbReference type="RefSeq" id="WP_133474124.1">
    <property type="nucleotide sequence ID" value="NZ_SNWP01000011.1"/>
</dbReference>
<protein>
    <submittedName>
        <fullName evidence="10">Glycosyl hydrolase family 97</fullName>
    </submittedName>
</protein>
<dbReference type="Pfam" id="PF14509">
    <property type="entry name" value="GH97_C"/>
    <property type="match status" value="1"/>
</dbReference>
<keyword evidence="4" id="KW-0106">Calcium</keyword>
<keyword evidence="3 10" id="KW-0378">Hydrolase</keyword>
<dbReference type="InterPro" id="IPR029483">
    <property type="entry name" value="GH97_C"/>
</dbReference>
<keyword evidence="5" id="KW-0326">Glycosidase</keyword>
<feature type="domain" description="Glycosyl-hydrolase 97 C-terminal oligomerisation" evidence="9">
    <location>
        <begin position="553"/>
        <end position="645"/>
    </location>
</feature>
<feature type="signal peptide" evidence="6">
    <location>
        <begin position="1"/>
        <end position="19"/>
    </location>
</feature>
<proteinExistence type="predicted"/>
<accession>A0A4R6IUI1</accession>
<evidence type="ECO:0000313" key="10">
    <source>
        <dbReference type="EMBL" id="TDO26260.1"/>
    </source>
</evidence>
<dbReference type="PANTHER" id="PTHR35803">
    <property type="entry name" value="GLUCAN 1,4-ALPHA-GLUCOSIDASE SUSB-RELATED"/>
    <property type="match status" value="1"/>
</dbReference>
<dbReference type="SUPFAM" id="SSF51445">
    <property type="entry name" value="(Trans)glycosidases"/>
    <property type="match status" value="1"/>
</dbReference>
<dbReference type="InterPro" id="IPR019563">
    <property type="entry name" value="GH97_catalytic"/>
</dbReference>
<dbReference type="Proteomes" id="UP000295741">
    <property type="component" value="Unassembled WGS sequence"/>
</dbReference>
<evidence type="ECO:0000259" key="9">
    <source>
        <dbReference type="Pfam" id="PF14509"/>
    </source>
</evidence>
<gene>
    <name evidence="10" type="ORF">BC659_1565</name>
</gene>
<evidence type="ECO:0000256" key="6">
    <source>
        <dbReference type="SAM" id="SignalP"/>
    </source>
</evidence>
<dbReference type="InterPro" id="IPR017853">
    <property type="entry name" value="GH"/>
</dbReference>
<dbReference type="AlphaFoldDB" id="A0A4R6IUI1"/>
<dbReference type="PANTHER" id="PTHR35803:SF2">
    <property type="entry name" value="RETAINING ALPHA-GALACTOSIDASE"/>
    <property type="match status" value="1"/>
</dbReference>
<dbReference type="GO" id="GO:0016798">
    <property type="term" value="F:hydrolase activity, acting on glycosyl bonds"/>
    <property type="evidence" value="ECO:0007669"/>
    <property type="project" value="UniProtKB-KW"/>
</dbReference>
<dbReference type="InterPro" id="IPR029486">
    <property type="entry name" value="GH97_N"/>
</dbReference>
<organism evidence="10 11">
    <name type="scientific">Sediminibacterium goheungense</name>
    <dbReference type="NCBI Taxonomy" id="1086393"/>
    <lineage>
        <taxon>Bacteria</taxon>
        <taxon>Pseudomonadati</taxon>
        <taxon>Bacteroidota</taxon>
        <taxon>Chitinophagia</taxon>
        <taxon>Chitinophagales</taxon>
        <taxon>Chitinophagaceae</taxon>
        <taxon>Sediminibacterium</taxon>
    </lineage>
</organism>
<feature type="chain" id="PRO_5020999563" evidence="6">
    <location>
        <begin position="20"/>
        <end position="646"/>
    </location>
</feature>
<dbReference type="Pfam" id="PF10566">
    <property type="entry name" value="Glyco_hydro_97"/>
    <property type="match status" value="1"/>
</dbReference>
<dbReference type="InterPro" id="IPR052720">
    <property type="entry name" value="Glycosyl_hydrolase_97"/>
</dbReference>
<name>A0A4R6IUI1_9BACT</name>
<keyword evidence="6" id="KW-0732">Signal</keyword>
<reference evidence="10 11" key="1">
    <citation type="submission" date="2019-03" db="EMBL/GenBank/DDBJ databases">
        <title>Genomic Encyclopedia of Archaeal and Bacterial Type Strains, Phase II (KMG-II): from individual species to whole genera.</title>
        <authorList>
            <person name="Goeker M."/>
        </authorList>
    </citation>
    <scope>NUCLEOTIDE SEQUENCE [LARGE SCALE GENOMIC DNA]</scope>
    <source>
        <strain evidence="10 11">DSM 28323</strain>
    </source>
</reference>
<feature type="domain" description="Glycosyl-hydrolase 97 catalytic" evidence="7">
    <location>
        <begin position="315"/>
        <end position="460"/>
    </location>
</feature>
<dbReference type="InterPro" id="IPR013785">
    <property type="entry name" value="Aldolase_TIM"/>
</dbReference>
<evidence type="ECO:0000259" key="7">
    <source>
        <dbReference type="Pfam" id="PF10566"/>
    </source>
</evidence>